<organism evidence="5 6">
    <name type="scientific">Natronoarchaeum mannanilyticum</name>
    <dbReference type="NCBI Taxonomy" id="926360"/>
    <lineage>
        <taxon>Archaea</taxon>
        <taxon>Methanobacteriati</taxon>
        <taxon>Methanobacteriota</taxon>
        <taxon>Stenosarchaea group</taxon>
        <taxon>Halobacteria</taxon>
        <taxon>Halobacteriales</taxon>
        <taxon>Natronoarchaeaceae</taxon>
    </lineage>
</organism>
<protein>
    <recommendedName>
        <fullName evidence="4">UspA domain-containing protein</fullName>
    </recommendedName>
</protein>
<evidence type="ECO:0000259" key="4">
    <source>
        <dbReference type="Pfam" id="PF00582"/>
    </source>
</evidence>
<feature type="domain" description="UspA" evidence="4">
    <location>
        <begin position="1"/>
        <end position="139"/>
    </location>
</feature>
<dbReference type="PANTHER" id="PTHR46268:SF27">
    <property type="entry name" value="UNIVERSAL STRESS PROTEIN RV2623"/>
    <property type="match status" value="1"/>
</dbReference>
<dbReference type="InterPro" id="IPR014729">
    <property type="entry name" value="Rossmann-like_a/b/a_fold"/>
</dbReference>
<dbReference type="SUPFAM" id="SSF52402">
    <property type="entry name" value="Adenine nucleotide alpha hydrolases-like"/>
    <property type="match status" value="1"/>
</dbReference>
<dbReference type="RefSeq" id="WP_343773789.1">
    <property type="nucleotide sequence ID" value="NZ_BAAADV010000003.1"/>
</dbReference>
<comment type="caution">
    <text evidence="5">The sequence shown here is derived from an EMBL/GenBank/DDBJ whole genome shotgun (WGS) entry which is preliminary data.</text>
</comment>
<dbReference type="InterPro" id="IPR006015">
    <property type="entry name" value="Universal_stress_UspA"/>
</dbReference>
<reference evidence="5 6" key="1">
    <citation type="journal article" date="2019" name="Int. J. Syst. Evol. Microbiol.">
        <title>The Global Catalogue of Microorganisms (GCM) 10K type strain sequencing project: providing services to taxonomists for standard genome sequencing and annotation.</title>
        <authorList>
            <consortium name="The Broad Institute Genomics Platform"/>
            <consortium name="The Broad Institute Genome Sequencing Center for Infectious Disease"/>
            <person name="Wu L."/>
            <person name="Ma J."/>
        </authorList>
    </citation>
    <scope>NUCLEOTIDE SEQUENCE [LARGE SCALE GENOMIC DNA]</scope>
    <source>
        <strain evidence="5 6">JCM 16328</strain>
    </source>
</reference>
<evidence type="ECO:0000256" key="1">
    <source>
        <dbReference type="ARBA" id="ARBA00008791"/>
    </source>
</evidence>
<dbReference type="InterPro" id="IPR006016">
    <property type="entry name" value="UspA"/>
</dbReference>
<sequence length="139" mass="14938">MIEQVLVAMDDSEMAERALEYALEVHPDAEITVLYVAGEPSPMMGRALEMALEDDIEAVAREEAESIFESAGELAAERGVDLDTDVDVGSPAKSIIERAENFDAVVLGSHGGDLRSRLLMGNVAERVTRAAPVPVTVVR</sequence>
<dbReference type="PRINTS" id="PR01438">
    <property type="entry name" value="UNVRSLSTRESS"/>
</dbReference>
<dbReference type="GO" id="GO:0005524">
    <property type="term" value="F:ATP binding"/>
    <property type="evidence" value="ECO:0007669"/>
    <property type="project" value="UniProtKB-KW"/>
</dbReference>
<evidence type="ECO:0000313" key="5">
    <source>
        <dbReference type="EMBL" id="GAA0672677.1"/>
    </source>
</evidence>
<dbReference type="Proteomes" id="UP001500420">
    <property type="component" value="Unassembled WGS sequence"/>
</dbReference>
<proteinExistence type="inferred from homology"/>
<dbReference type="PANTHER" id="PTHR46268">
    <property type="entry name" value="STRESS RESPONSE PROTEIN NHAX"/>
    <property type="match status" value="1"/>
</dbReference>
<dbReference type="EMBL" id="BAAADV010000003">
    <property type="protein sequence ID" value="GAA0672677.1"/>
    <property type="molecule type" value="Genomic_DNA"/>
</dbReference>
<evidence type="ECO:0000313" key="6">
    <source>
        <dbReference type="Proteomes" id="UP001500420"/>
    </source>
</evidence>
<accession>A0AAV3T9D5</accession>
<gene>
    <name evidence="5" type="ORF">GCM10009020_19290</name>
</gene>
<dbReference type="CDD" id="cd00293">
    <property type="entry name" value="USP-like"/>
    <property type="match status" value="1"/>
</dbReference>
<keyword evidence="6" id="KW-1185">Reference proteome</keyword>
<evidence type="ECO:0000256" key="2">
    <source>
        <dbReference type="ARBA" id="ARBA00022741"/>
    </source>
</evidence>
<dbReference type="AlphaFoldDB" id="A0AAV3T9D5"/>
<keyword evidence="2" id="KW-0547">Nucleotide-binding</keyword>
<keyword evidence="3" id="KW-0067">ATP-binding</keyword>
<name>A0AAV3T9D5_9EURY</name>
<dbReference type="Gene3D" id="3.40.50.620">
    <property type="entry name" value="HUPs"/>
    <property type="match status" value="1"/>
</dbReference>
<dbReference type="Pfam" id="PF00582">
    <property type="entry name" value="Usp"/>
    <property type="match status" value="1"/>
</dbReference>
<comment type="similarity">
    <text evidence="1">Belongs to the universal stress protein A family.</text>
</comment>
<evidence type="ECO:0000256" key="3">
    <source>
        <dbReference type="ARBA" id="ARBA00022840"/>
    </source>
</evidence>